<dbReference type="GO" id="GO:0016740">
    <property type="term" value="F:transferase activity"/>
    <property type="evidence" value="ECO:0007669"/>
    <property type="project" value="TreeGrafter"/>
</dbReference>
<accession>I3XQ66</accession>
<dbReference type="HOGENOM" id="CLU_036012_1_0_2"/>
<protein>
    <submittedName>
        <fullName evidence="2">Metal-dependent hydrolase, beta-lactamase superfamily II</fullName>
    </submittedName>
</protein>
<dbReference type="OrthoDB" id="7773at2157"/>
<dbReference type="SUPFAM" id="SSF56281">
    <property type="entry name" value="Metallo-hydrolase/oxidoreductase"/>
    <property type="match status" value="1"/>
</dbReference>
<dbReference type="InterPro" id="IPR001279">
    <property type="entry name" value="Metallo-B-lactamas"/>
</dbReference>
<dbReference type="EMBL" id="CP003321">
    <property type="protein sequence ID" value="AFL66090.1"/>
    <property type="molecule type" value="Genomic_DNA"/>
</dbReference>
<organism evidence="2 3">
    <name type="scientific">Desulfurococcus amylolyticus DSM 16532</name>
    <dbReference type="NCBI Taxonomy" id="768672"/>
    <lineage>
        <taxon>Archaea</taxon>
        <taxon>Thermoproteota</taxon>
        <taxon>Thermoprotei</taxon>
        <taxon>Desulfurococcales</taxon>
        <taxon>Desulfurococcaceae</taxon>
        <taxon>Desulfurococcus</taxon>
    </lineage>
</organism>
<dbReference type="eggNOG" id="arCOG00503">
    <property type="taxonomic scope" value="Archaea"/>
</dbReference>
<evidence type="ECO:0000313" key="2">
    <source>
        <dbReference type="EMBL" id="AFL66090.1"/>
    </source>
</evidence>
<dbReference type="CDD" id="cd07713">
    <property type="entry name" value="DHPS-like_MBL-fold"/>
    <property type="match status" value="1"/>
</dbReference>
<gene>
    <name evidence="2" type="ORF">Desfe_0179</name>
</gene>
<dbReference type="InterPro" id="IPR036866">
    <property type="entry name" value="RibonucZ/Hydroxyglut_hydro"/>
</dbReference>
<keyword evidence="2" id="KW-0378">Hydrolase</keyword>
<dbReference type="GeneID" id="13062514"/>
<feature type="domain" description="Metallo-beta-lactamase" evidence="1">
    <location>
        <begin position="28"/>
        <end position="261"/>
    </location>
</feature>
<dbReference type="RefSeq" id="WP_014766994.1">
    <property type="nucleotide sequence ID" value="NC_018001.1"/>
</dbReference>
<evidence type="ECO:0000259" key="1">
    <source>
        <dbReference type="SMART" id="SM00849"/>
    </source>
</evidence>
<dbReference type="AlphaFoldDB" id="I3XQ66"/>
<proteinExistence type="predicted"/>
<dbReference type="GO" id="GO:0016787">
    <property type="term" value="F:hydrolase activity"/>
    <property type="evidence" value="ECO:0007669"/>
    <property type="project" value="UniProtKB-KW"/>
</dbReference>
<dbReference type="Gene3D" id="3.60.15.10">
    <property type="entry name" value="Ribonuclease Z/Hydroxyacylglutathione hydrolase-like"/>
    <property type="match status" value="1"/>
</dbReference>
<dbReference type="PANTHER" id="PTHR13754">
    <property type="entry name" value="METALLO-BETA-LACTAMASE SUPERFAMILY PROTEIN"/>
    <property type="match status" value="1"/>
</dbReference>
<dbReference type="PANTHER" id="PTHR13754:SF18">
    <property type="entry name" value="7,8-DIHYDROPTERIN-6-METHYL-4-(BETA-D-RIBOFURANOSYL)-AMINOBENZENE-5'-PHOSPHATE SYNTHASE"/>
    <property type="match status" value="1"/>
</dbReference>
<evidence type="ECO:0000313" key="3">
    <source>
        <dbReference type="Proteomes" id="UP000006175"/>
    </source>
</evidence>
<name>I3XQ66_DESAM</name>
<reference evidence="2 3" key="1">
    <citation type="journal article" date="2012" name="J. Bacteriol.">
        <title>Complete Genome Sequence of Desulfurococcus fermentans, a Hyperthermophilic Cellulolytic Crenarchaeon Isolated from a Freshwater Hot Spring in Kamchatka, Russia.</title>
        <authorList>
            <person name="Susanti D."/>
            <person name="Johnson E.F."/>
            <person name="Rodriguez J.R."/>
            <person name="Anderson I."/>
            <person name="Perevalova A.A."/>
            <person name="Kyrpides N."/>
            <person name="Lucas S."/>
            <person name="Han J."/>
            <person name="Lapidus A."/>
            <person name="Cheng J.F."/>
            <person name="Goodwin L."/>
            <person name="Pitluck S."/>
            <person name="Mavrommatis K."/>
            <person name="Peters L."/>
            <person name="Land M.L."/>
            <person name="Hauser L."/>
            <person name="Gopalan V."/>
            <person name="Chan P.P."/>
            <person name="Lowe T.M."/>
            <person name="Atomi H."/>
            <person name="Bonch-Osmolovskaya E.A."/>
            <person name="Woyke T."/>
            <person name="Mukhopadhyay B."/>
        </authorList>
    </citation>
    <scope>NUCLEOTIDE SEQUENCE [LARGE SCALE GENOMIC DNA]</scope>
    <source>
        <strain evidence="2 3">DSM 16532</strain>
    </source>
</reference>
<dbReference type="KEGG" id="dfd:Desfe_0179"/>
<dbReference type="InterPro" id="IPR041712">
    <property type="entry name" value="DHPS-like_MBL-fold"/>
</dbReference>
<dbReference type="InterPro" id="IPR052926">
    <property type="entry name" value="Metallo-beta-lactamase_dom"/>
</dbReference>
<dbReference type="Proteomes" id="UP000006175">
    <property type="component" value="Chromosome"/>
</dbReference>
<dbReference type="SMART" id="SM00849">
    <property type="entry name" value="Lactamase_B"/>
    <property type="match status" value="1"/>
</dbReference>
<sequence>MEKYYSRIEIFVLADDYAGMTKGFLAQHGVSYFIRLYRDQGEKTSILFDTGYDGKAVLHNMKLLGLDINEVDYIVLSHNHYDHANGLLYLLEKRTKKTAIPVIVGKGFFEKTITLKPMVRILNPDWPRNQAESLGAWFIETSEKLEIMPGVSVPGIVKYDERLEFEKEAPEYYIVGENGFKTDFLEHEIALVIESSRGLLVFAGCSHPGIASIVEKVVNLYGRKVYSVIGGMHLINADELRIKRTIQKLRELGVVKVFAGHCTGLKAEKAFLEVYGDDFVRIHTALQISI</sequence>
<keyword evidence="3" id="KW-1185">Reference proteome</keyword>
<dbReference type="Pfam" id="PF00753">
    <property type="entry name" value="Lactamase_B"/>
    <property type="match status" value="1"/>
</dbReference>